<dbReference type="Proteomes" id="UP001187531">
    <property type="component" value="Unassembled WGS sequence"/>
</dbReference>
<evidence type="ECO:0000256" key="7">
    <source>
        <dbReference type="ARBA" id="ARBA00022833"/>
    </source>
</evidence>
<evidence type="ECO:0000313" key="14">
    <source>
        <dbReference type="Proteomes" id="UP001187531"/>
    </source>
</evidence>
<protein>
    <recommendedName>
        <fullName evidence="10">E3 ubiquitin-protein ligase</fullName>
        <ecNumber evidence="10">2.3.2.27</ecNumber>
    </recommendedName>
</protein>
<dbReference type="SUPFAM" id="SSF54736">
    <property type="entry name" value="ClpS-like"/>
    <property type="match status" value="1"/>
</dbReference>
<dbReference type="FunFam" id="2.10.110.30:FF:000001">
    <property type="entry name" value="E3 ubiquitin-protein ligase UBR2 isoform 1"/>
    <property type="match status" value="1"/>
</dbReference>
<evidence type="ECO:0000256" key="10">
    <source>
        <dbReference type="RuleBase" id="RU366018"/>
    </source>
</evidence>
<dbReference type="EMBL" id="JAVRJZ010000021">
    <property type="protein sequence ID" value="KAK2704904.1"/>
    <property type="molecule type" value="Genomic_DNA"/>
</dbReference>
<name>A0AA88HD89_ARTSF</name>
<dbReference type="FunFam" id="3.30.1390.10:FF:000010">
    <property type="entry name" value="E3 ubiquitin-protein ligase ubr-1"/>
    <property type="match status" value="1"/>
</dbReference>
<dbReference type="Pfam" id="PF02617">
    <property type="entry name" value="ClpS"/>
    <property type="match status" value="1"/>
</dbReference>
<keyword evidence="3 10" id="KW-0808">Transferase</keyword>
<comment type="function">
    <text evidence="10">Ubiquitin ligase protein which is a component of the N-end rule pathway. Recognizes and binds to proteins bearing specific N-terminal residues that are destabilizing according to the N-end rule, leading to their ubiquitination and subsequent degradation.</text>
</comment>
<evidence type="ECO:0000256" key="6">
    <source>
        <dbReference type="ARBA" id="ARBA00022786"/>
    </source>
</evidence>
<dbReference type="SUPFAM" id="SSF46785">
    <property type="entry name" value="Winged helix' DNA-binding domain"/>
    <property type="match status" value="1"/>
</dbReference>
<dbReference type="InterPro" id="IPR014719">
    <property type="entry name" value="Ribosomal_bL12_C/ClpS-like"/>
</dbReference>
<feature type="compositionally biased region" description="Low complexity" evidence="11">
    <location>
        <begin position="9"/>
        <end position="18"/>
    </location>
</feature>
<feature type="region of interest" description="Disordered" evidence="11">
    <location>
        <begin position="1"/>
        <end position="21"/>
    </location>
</feature>
<dbReference type="InterPro" id="IPR003126">
    <property type="entry name" value="Znf_UBR"/>
</dbReference>
<dbReference type="Pfam" id="PF22960">
    <property type="entry name" value="WHD_UBR1"/>
    <property type="match status" value="1"/>
</dbReference>
<reference evidence="13" key="1">
    <citation type="submission" date="2023-07" db="EMBL/GenBank/DDBJ databases">
        <title>Chromosome-level genome assembly of Artemia franciscana.</title>
        <authorList>
            <person name="Jo E."/>
        </authorList>
    </citation>
    <scope>NUCLEOTIDE SEQUENCE</scope>
    <source>
        <tissue evidence="13">Whole body</tissue>
    </source>
</reference>
<evidence type="ECO:0000256" key="4">
    <source>
        <dbReference type="ARBA" id="ARBA00022723"/>
    </source>
</evidence>
<comment type="similarity">
    <text evidence="8 10">Belongs to the E3 ubiquitin-protein ligase UBR1-like family.</text>
</comment>
<dbReference type="InterPro" id="IPR044046">
    <property type="entry name" value="E3_ligase_UBR-like_C"/>
</dbReference>
<dbReference type="GO" id="GO:0005737">
    <property type="term" value="C:cytoplasm"/>
    <property type="evidence" value="ECO:0007669"/>
    <property type="project" value="TreeGrafter"/>
</dbReference>
<dbReference type="SMART" id="SM00396">
    <property type="entry name" value="ZnF_UBR1"/>
    <property type="match status" value="1"/>
</dbReference>
<organism evidence="13 14">
    <name type="scientific">Artemia franciscana</name>
    <name type="common">Brine shrimp</name>
    <name type="synonym">Artemia sanfranciscana</name>
    <dbReference type="NCBI Taxonomy" id="6661"/>
    <lineage>
        <taxon>Eukaryota</taxon>
        <taxon>Metazoa</taxon>
        <taxon>Ecdysozoa</taxon>
        <taxon>Arthropoda</taxon>
        <taxon>Crustacea</taxon>
        <taxon>Branchiopoda</taxon>
        <taxon>Anostraca</taxon>
        <taxon>Artemiidae</taxon>
        <taxon>Artemia</taxon>
    </lineage>
</organism>
<dbReference type="CDD" id="cd19672">
    <property type="entry name" value="UBR-box_UBR1_like"/>
    <property type="match status" value="1"/>
</dbReference>
<dbReference type="InterPro" id="IPR042065">
    <property type="entry name" value="E3_ELL-like"/>
</dbReference>
<evidence type="ECO:0000256" key="8">
    <source>
        <dbReference type="ARBA" id="ARBA00046341"/>
    </source>
</evidence>
<dbReference type="Gene3D" id="3.30.1390.10">
    <property type="match status" value="1"/>
</dbReference>
<evidence type="ECO:0000256" key="9">
    <source>
        <dbReference type="PROSITE-ProRule" id="PRU00508"/>
    </source>
</evidence>
<dbReference type="PANTHER" id="PTHR21497">
    <property type="entry name" value="UBIQUITIN LIGASE E3 ALPHA-RELATED"/>
    <property type="match status" value="1"/>
</dbReference>
<dbReference type="PANTHER" id="PTHR21497:SF24">
    <property type="entry name" value="E3 UBIQUITIN-PROTEIN LIGASE UBR1"/>
    <property type="match status" value="1"/>
</dbReference>
<dbReference type="InterPro" id="IPR003769">
    <property type="entry name" value="ClpS_core"/>
</dbReference>
<accession>A0AA88HD89</accession>
<comment type="caution">
    <text evidence="13">The sequence shown here is derived from an EMBL/GenBank/DDBJ whole genome shotgun (WGS) entry which is preliminary data.</text>
</comment>
<dbReference type="GO" id="GO:0000151">
    <property type="term" value="C:ubiquitin ligase complex"/>
    <property type="evidence" value="ECO:0007669"/>
    <property type="project" value="TreeGrafter"/>
</dbReference>
<dbReference type="PROSITE" id="PS51157">
    <property type="entry name" value="ZF_UBR"/>
    <property type="match status" value="1"/>
</dbReference>
<evidence type="ECO:0000259" key="12">
    <source>
        <dbReference type="PROSITE" id="PS51157"/>
    </source>
</evidence>
<dbReference type="Pfam" id="PF18995">
    <property type="entry name" value="PRT6_C"/>
    <property type="match status" value="1"/>
</dbReference>
<dbReference type="Gene3D" id="2.10.110.30">
    <property type="match status" value="1"/>
</dbReference>
<evidence type="ECO:0000256" key="2">
    <source>
        <dbReference type="ARBA" id="ARBA00004906"/>
    </source>
</evidence>
<keyword evidence="14" id="KW-1185">Reference proteome</keyword>
<dbReference type="GO" id="GO:0016567">
    <property type="term" value="P:protein ubiquitination"/>
    <property type="evidence" value="ECO:0007669"/>
    <property type="project" value="UniProtKB-UniRule"/>
</dbReference>
<dbReference type="Gene3D" id="1.10.10.2670">
    <property type="entry name" value="E3 ubiquitin-protein ligase"/>
    <property type="match status" value="1"/>
</dbReference>
<dbReference type="EC" id="2.3.2.27" evidence="10"/>
<evidence type="ECO:0000256" key="1">
    <source>
        <dbReference type="ARBA" id="ARBA00000900"/>
    </source>
</evidence>
<evidence type="ECO:0000313" key="13">
    <source>
        <dbReference type="EMBL" id="KAK2704904.1"/>
    </source>
</evidence>
<dbReference type="InterPro" id="IPR036390">
    <property type="entry name" value="WH_DNA-bd_sf"/>
</dbReference>
<dbReference type="InterPro" id="IPR055194">
    <property type="entry name" value="UBR1-like_WH"/>
</dbReference>
<feature type="domain" description="UBR-type" evidence="12">
    <location>
        <begin position="118"/>
        <end position="189"/>
    </location>
</feature>
<dbReference type="GO" id="GO:0071596">
    <property type="term" value="P:ubiquitin-dependent protein catabolic process via the N-end rule pathway"/>
    <property type="evidence" value="ECO:0007669"/>
    <property type="project" value="UniProtKB-UniRule"/>
</dbReference>
<evidence type="ECO:0000256" key="11">
    <source>
        <dbReference type="SAM" id="MobiDB-lite"/>
    </source>
</evidence>
<dbReference type="GO" id="GO:0008270">
    <property type="term" value="F:zinc ion binding"/>
    <property type="evidence" value="ECO:0007669"/>
    <property type="project" value="UniProtKB-UniRule"/>
</dbReference>
<keyword evidence="6 10" id="KW-0833">Ubl conjugation pathway</keyword>
<comment type="catalytic activity">
    <reaction evidence="1 10">
        <text>S-ubiquitinyl-[E2 ubiquitin-conjugating enzyme]-L-cysteine + [acceptor protein]-L-lysine = [E2 ubiquitin-conjugating enzyme]-L-cysteine + N(6)-ubiquitinyl-[acceptor protein]-L-lysine.</text>
        <dbReference type="EC" id="2.3.2.27"/>
    </reaction>
</comment>
<dbReference type="Pfam" id="PF02207">
    <property type="entry name" value="zf-UBR"/>
    <property type="match status" value="1"/>
</dbReference>
<sequence length="1789" mass="204415">MRTLGGEQGTQETSESSSWDSVEQLTINLDLSTTPDQMVEIWKKNFDNGYLNSRHFRDYWKFKVPNIFSPGMNCDCLHIVFDEDEVKRVLLDPLEMFICGRDPKAVFKELSELDNPPALCGKVFRMGEPTYSCRDCGTDPTCVLCVDCFKRSAHKQHRYRLSMSVGGGYCDCGDPEAWKTEAFCENHAKGLAASEEGREKLMARMPPDVMGRTKIVFATVLKYAYQILTSELTMNLPQDLQVNFPGNEIAQLSLAEEEVYCTMLFNDETHTFEQVIDTLKRAIDCAQKEAVDFATIIDREGRCIVKCSNFATCNNVRLVIERQTSRQPTNQRPLKVVVMPAHVMAHQVGAMRLLNWLQQLLGCCEAFRILFSDIAMEASSKEMSVVEGILNCDTQLWKAARSVWHHLFISGLLMDFENKKRFAKIFTKYYNVMMKDFINDDHDHSYSISSLSVQLFTVPTISHHLISIDDVLAILLRFFTSECERRRNDEGKLSFERNNSALRRAMYVLYDLKYLLSSKPETWNEELRRGFLHGFDLLANLLGWMQGMDATKRQVGQHMEFEPEWEFAFNLHFKLAPVLSLIIDWCGTDKKVLTKVYRNILKKIGECLESEMKTPTKLCEVANHSVISIDYDVSYRPVSIHLPLSRIFAGLNLLLSKFGLDYYGFENISNKPNPVQIIEPVLRTQVMVAQVQAGMWRRNGYSLINQIYFYKNVKCRTEMFDRDITLLQVGASLIEPNEFLIHLLNKFDILGWTMKNYEKNIFHINEDEDTARQITILVEEFLNLIIQITGERHTPGVGEVTPEEQTMKEIIHQLCIEAMPHSALNKALPEDTSHETHIESVIDKIARFKKPIQGSAKGVYELKDEYFDQFDVFFYHYTREEMSRAEESQIKRRKVAGLELCCPPPPLPPFTQAFMPISNILQSDVMLYIFQTVFERTSNLRARTFSETQFHMVLHLIGYALWEEIRFLSRENSIGYHFTDRADKFDILPLMESLRGNSRIDNHKVLLDWTIRKYKEILVKRGTVSEPVSEKMFVDTEESKAEENEKKRRAKIAAARKAAIMAQMATAQKNFIMEHKAEFETSSEMKSAYGSLESVMDVTEDVSPVAYGPGQTAAIDTSKKLVCILCQEEQPVTGPGKGFVYGTFVQRSTVMCQNTTKLTETMDSMGKVLENSPFCINPDVLVAPFVSSCGHPMHASCWQSYLEGLIARERRRYRPRPRPSSSYDIDKSEFLCPLCQCLSNTVMPVLPGLNSFATKKTTVDEKADLSFEEWYEAITLVTKSLVWVEPEKSKENDDLVDIRKFDRDTICRLRKALIMIGRADVLCEYPKLSGDVSRVLVNQGADEMIKIFFQCVLTVGFDETINSDHPRLSMAICQAAAYTFLSTQNYLESEQKGLFELSSRQQDTLSSFARCLLCFPHALNEDELQAKILEDQFYGALETLFQAEKSKASPIDAVDPFSILVTLLVCSSVFSDSGRVRQRILTVMDLHLVRLAFAMQVIQSFLVVELPTADELMEEEGAKAYTPGQTILLELYEKVRGKECACSSSRFIEEIEKCCKPFLRCVALFGHFFCEVAAPPEMKDYGGDSIQSLLRYIGLESIEEIVQKEWFFSYAQRCLARRPTSECTLKYPLRGRTLIELPHDYSELINEVAQFTCPNSDGDESRTPTRCLLCGAMLCSQSYCCQVELQGVSVGACTNHAHYCGAGVGIFLRVRECKIMLLAGQSKGCYMPPPYLDKYGETDQGLRRGDPLHLCKASYNKWQRLWLSHSVQEHISHAMETSQSLLQTDWHHV</sequence>
<evidence type="ECO:0000256" key="5">
    <source>
        <dbReference type="ARBA" id="ARBA00022771"/>
    </source>
</evidence>
<feature type="zinc finger region" description="UBR-type" evidence="9">
    <location>
        <begin position="118"/>
        <end position="189"/>
    </location>
</feature>
<keyword evidence="4 10" id="KW-0479">Metal-binding</keyword>
<keyword evidence="5 10" id="KW-0863">Zinc-finger</keyword>
<comment type="pathway">
    <text evidence="2 10">Protein modification; protein ubiquitination.</text>
</comment>
<keyword evidence="7 10" id="KW-0862">Zinc</keyword>
<gene>
    <name evidence="13" type="ORF">QYM36_017074</name>
</gene>
<proteinExistence type="inferred from homology"/>
<dbReference type="GO" id="GO:0061630">
    <property type="term" value="F:ubiquitin protein ligase activity"/>
    <property type="evidence" value="ECO:0007669"/>
    <property type="project" value="UniProtKB-UniRule"/>
</dbReference>
<evidence type="ECO:0000256" key="3">
    <source>
        <dbReference type="ARBA" id="ARBA00022679"/>
    </source>
</evidence>
<dbReference type="InterPro" id="IPR039164">
    <property type="entry name" value="UBR1-like"/>
</dbReference>